<organism evidence="3 4">
    <name type="scientific">Shimia sagamensis</name>
    <dbReference type="NCBI Taxonomy" id="1566352"/>
    <lineage>
        <taxon>Bacteria</taxon>
        <taxon>Pseudomonadati</taxon>
        <taxon>Pseudomonadota</taxon>
        <taxon>Alphaproteobacteria</taxon>
        <taxon>Rhodobacterales</taxon>
        <taxon>Roseobacteraceae</taxon>
    </lineage>
</organism>
<gene>
    <name evidence="3" type="ORF">SAMN06265373_105445</name>
</gene>
<dbReference type="InterPro" id="IPR013538">
    <property type="entry name" value="ASHA1/2-like_C"/>
</dbReference>
<dbReference type="Pfam" id="PF08327">
    <property type="entry name" value="AHSA1"/>
    <property type="match status" value="1"/>
</dbReference>
<reference evidence="3 4" key="1">
    <citation type="submission" date="2017-05" db="EMBL/GenBank/DDBJ databases">
        <authorList>
            <person name="Varghese N."/>
            <person name="Submissions S."/>
        </authorList>
    </citation>
    <scope>NUCLEOTIDE SEQUENCE [LARGE SCALE GENOMIC DNA]</scope>
    <source>
        <strain evidence="3 4">DSM 29734</strain>
    </source>
</reference>
<evidence type="ECO:0000313" key="4">
    <source>
        <dbReference type="Proteomes" id="UP001157961"/>
    </source>
</evidence>
<protein>
    <submittedName>
        <fullName evidence="3">Uncharacterized conserved protein YndB, AHSA1/START domain</fullName>
    </submittedName>
</protein>
<accession>A0ABY1P794</accession>
<proteinExistence type="inferred from homology"/>
<sequence>MTDLPIYLFNRTFEAPKDMVWKTFSDPKLLSVWYGPGVETVIHEFDLRAGGRWLNEMKWGEKSDYSRMDFQEVANGEKIVWLHHSTDADWKQQPNPMMPNWPQKLLTTVTFAEDGGQTKVKLEQVPVDASAQEAACFAEMMGNMDSGWGKGFDILETLL</sequence>
<dbReference type="InterPro" id="IPR023393">
    <property type="entry name" value="START-like_dom_sf"/>
</dbReference>
<name>A0ABY1P794_9RHOB</name>
<dbReference type="EMBL" id="FXTY01000005">
    <property type="protein sequence ID" value="SMP27697.1"/>
    <property type="molecule type" value="Genomic_DNA"/>
</dbReference>
<evidence type="ECO:0000313" key="3">
    <source>
        <dbReference type="EMBL" id="SMP27697.1"/>
    </source>
</evidence>
<dbReference type="Gene3D" id="3.30.530.20">
    <property type="match status" value="1"/>
</dbReference>
<comment type="caution">
    <text evidence="3">The sequence shown here is derived from an EMBL/GenBank/DDBJ whole genome shotgun (WGS) entry which is preliminary data.</text>
</comment>
<evidence type="ECO:0000259" key="2">
    <source>
        <dbReference type="Pfam" id="PF08327"/>
    </source>
</evidence>
<keyword evidence="4" id="KW-1185">Reference proteome</keyword>
<dbReference type="Proteomes" id="UP001157961">
    <property type="component" value="Unassembled WGS sequence"/>
</dbReference>
<dbReference type="SUPFAM" id="SSF55961">
    <property type="entry name" value="Bet v1-like"/>
    <property type="match status" value="1"/>
</dbReference>
<dbReference type="RefSeq" id="WP_283426837.1">
    <property type="nucleotide sequence ID" value="NZ_FXTY01000005.1"/>
</dbReference>
<comment type="similarity">
    <text evidence="1">Belongs to the AHA1 family.</text>
</comment>
<evidence type="ECO:0000256" key="1">
    <source>
        <dbReference type="ARBA" id="ARBA00006817"/>
    </source>
</evidence>
<feature type="domain" description="Activator of Hsp90 ATPase homologue 1/2-like C-terminal" evidence="2">
    <location>
        <begin position="15"/>
        <end position="159"/>
    </location>
</feature>